<keyword evidence="2" id="KW-1185">Reference proteome</keyword>
<dbReference type="Proteomes" id="UP000887458">
    <property type="component" value="Unassembled WGS sequence"/>
</dbReference>
<evidence type="ECO:0000313" key="1">
    <source>
        <dbReference type="EMBL" id="KAH9414982.1"/>
    </source>
</evidence>
<organism evidence="1 2">
    <name type="scientific">Dermatophagoides pteronyssinus</name>
    <name type="common">European house dust mite</name>
    <dbReference type="NCBI Taxonomy" id="6956"/>
    <lineage>
        <taxon>Eukaryota</taxon>
        <taxon>Metazoa</taxon>
        <taxon>Ecdysozoa</taxon>
        <taxon>Arthropoda</taxon>
        <taxon>Chelicerata</taxon>
        <taxon>Arachnida</taxon>
        <taxon>Acari</taxon>
        <taxon>Acariformes</taxon>
        <taxon>Sarcoptiformes</taxon>
        <taxon>Astigmata</taxon>
        <taxon>Psoroptidia</taxon>
        <taxon>Analgoidea</taxon>
        <taxon>Pyroglyphidae</taxon>
        <taxon>Dermatophagoidinae</taxon>
        <taxon>Dermatophagoides</taxon>
    </lineage>
</organism>
<name>A0ABQ8IXE9_DERPT</name>
<dbReference type="EMBL" id="NJHN03000101">
    <property type="protein sequence ID" value="KAH9414982.1"/>
    <property type="molecule type" value="Genomic_DNA"/>
</dbReference>
<reference evidence="1 2" key="2">
    <citation type="journal article" date="2022" name="Mol. Biol. Evol.">
        <title>Comparative Genomics Reveals Insights into the Divergent Evolution of Astigmatic Mites and Household Pest Adaptations.</title>
        <authorList>
            <person name="Xiong Q."/>
            <person name="Wan A.T."/>
            <person name="Liu X."/>
            <person name="Fung C.S."/>
            <person name="Xiao X."/>
            <person name="Malainual N."/>
            <person name="Hou J."/>
            <person name="Wang L."/>
            <person name="Wang M."/>
            <person name="Yang K.Y."/>
            <person name="Cui Y."/>
            <person name="Leung E.L."/>
            <person name="Nong W."/>
            <person name="Shin S.K."/>
            <person name="Au S.W."/>
            <person name="Jeong K.Y."/>
            <person name="Chew F.T."/>
            <person name="Hui J.H."/>
            <person name="Leung T.F."/>
            <person name="Tungtrongchitr A."/>
            <person name="Zhong N."/>
            <person name="Liu Z."/>
            <person name="Tsui S.K."/>
        </authorList>
    </citation>
    <scope>NUCLEOTIDE SEQUENCE [LARGE SCALE GENOMIC DNA]</scope>
    <source>
        <strain evidence="1">Derp</strain>
    </source>
</reference>
<comment type="caution">
    <text evidence="1">The sequence shown here is derived from an EMBL/GenBank/DDBJ whole genome shotgun (WGS) entry which is preliminary data.</text>
</comment>
<sequence>MTIALEHYSVLVFPIDCCSTNYYFSFSLNSVAVDVDEDHYPMALIVQVVQNNVLLINEPIQLSIIKYIVSTAPCLFSSESVASNISKIFVNIKSIVTFRLIDDNIPKQRAAICLMVINGLFKHSLKKSYAPFNNEYNFGCKYGPIISNTCNDCIRSLHNFKPFSSNVVGVKLRSEHRYVIKLLIIFAVGVDCVEFLYVRSQNILSSLTRLDADPRCNCSLSSCLIESITGFIIGLRRSAKAPISLAH</sequence>
<proteinExistence type="predicted"/>
<evidence type="ECO:0000313" key="2">
    <source>
        <dbReference type="Proteomes" id="UP000887458"/>
    </source>
</evidence>
<accession>A0ABQ8IXE9</accession>
<gene>
    <name evidence="1" type="ORF">DERP_014275</name>
</gene>
<protein>
    <submittedName>
        <fullName evidence="1">Uncharacterized protein</fullName>
    </submittedName>
</protein>
<reference evidence="1 2" key="1">
    <citation type="journal article" date="2018" name="J. Allergy Clin. Immunol.">
        <title>High-quality assembly of Dermatophagoides pteronyssinus genome and transcriptome reveals a wide range of novel allergens.</title>
        <authorList>
            <person name="Liu X.Y."/>
            <person name="Yang K.Y."/>
            <person name="Wang M.Q."/>
            <person name="Kwok J.S."/>
            <person name="Zeng X."/>
            <person name="Yang Z."/>
            <person name="Xiao X.J."/>
            <person name="Lau C.P."/>
            <person name="Li Y."/>
            <person name="Huang Z.M."/>
            <person name="Ba J.G."/>
            <person name="Yim A.K."/>
            <person name="Ouyang C.Y."/>
            <person name="Ngai S.M."/>
            <person name="Chan T.F."/>
            <person name="Leung E.L."/>
            <person name="Liu L."/>
            <person name="Liu Z.G."/>
            <person name="Tsui S.K."/>
        </authorList>
    </citation>
    <scope>NUCLEOTIDE SEQUENCE [LARGE SCALE GENOMIC DNA]</scope>
    <source>
        <strain evidence="1">Derp</strain>
    </source>
</reference>